<dbReference type="OrthoDB" id="4733078at2"/>
<reference evidence="1 2" key="1">
    <citation type="submission" date="2017-10" db="EMBL/GenBank/DDBJ databases">
        <title>The new phylogeny of genus Mycobacterium.</title>
        <authorList>
            <person name="Tortoli E."/>
            <person name="Trovato A."/>
            <person name="Cirillo D.M."/>
        </authorList>
    </citation>
    <scope>NUCLEOTIDE SEQUENCE [LARGE SCALE GENOMIC DNA]</scope>
    <source>
        <strain evidence="1 2">CCUG37673</strain>
    </source>
</reference>
<sequence length="83" mass="9561">MSRTRTGRSRMTRTELNAIAWRFLRSEFTRRTYADWALDRRLDAFLQHHGPTGLLRDGSTYDDLLDRVMANVGPALRSGVLPP</sequence>
<evidence type="ECO:0000313" key="2">
    <source>
        <dbReference type="Proteomes" id="UP000220914"/>
    </source>
</evidence>
<gene>
    <name evidence="1" type="ORF">CQY20_23860</name>
</gene>
<keyword evidence="2" id="KW-1185">Reference proteome</keyword>
<accession>A0A2A7MTF9</accession>
<dbReference type="RefSeq" id="WP_097942553.1">
    <property type="nucleotide sequence ID" value="NZ_BLKS01000001.1"/>
</dbReference>
<organism evidence="1 2">
    <name type="scientific">Mycolicibacterium agri</name>
    <name type="common">Mycobacterium agri</name>
    <dbReference type="NCBI Taxonomy" id="36811"/>
    <lineage>
        <taxon>Bacteria</taxon>
        <taxon>Bacillati</taxon>
        <taxon>Actinomycetota</taxon>
        <taxon>Actinomycetes</taxon>
        <taxon>Mycobacteriales</taxon>
        <taxon>Mycobacteriaceae</taxon>
        <taxon>Mycolicibacterium</taxon>
    </lineage>
</organism>
<proteinExistence type="predicted"/>
<name>A0A2A7MTF9_MYCAG</name>
<comment type="caution">
    <text evidence="1">The sequence shown here is derived from an EMBL/GenBank/DDBJ whole genome shotgun (WGS) entry which is preliminary data.</text>
</comment>
<protein>
    <submittedName>
        <fullName evidence="1">Uncharacterized protein</fullName>
    </submittedName>
</protein>
<dbReference type="AlphaFoldDB" id="A0A2A7MTF9"/>
<evidence type="ECO:0000313" key="1">
    <source>
        <dbReference type="EMBL" id="PEG34829.1"/>
    </source>
</evidence>
<dbReference type="Proteomes" id="UP000220914">
    <property type="component" value="Unassembled WGS sequence"/>
</dbReference>
<dbReference type="EMBL" id="PDCP01000055">
    <property type="protein sequence ID" value="PEG34829.1"/>
    <property type="molecule type" value="Genomic_DNA"/>
</dbReference>